<accession>A0AAD9M371</accession>
<protein>
    <submittedName>
        <fullName evidence="1">Uncharacterized protein</fullName>
    </submittedName>
</protein>
<organism evidence="1 2">
    <name type="scientific">Colletotrichum zoysiae</name>
    <dbReference type="NCBI Taxonomy" id="1216348"/>
    <lineage>
        <taxon>Eukaryota</taxon>
        <taxon>Fungi</taxon>
        <taxon>Dikarya</taxon>
        <taxon>Ascomycota</taxon>
        <taxon>Pezizomycotina</taxon>
        <taxon>Sordariomycetes</taxon>
        <taxon>Hypocreomycetidae</taxon>
        <taxon>Glomerellales</taxon>
        <taxon>Glomerellaceae</taxon>
        <taxon>Colletotrichum</taxon>
        <taxon>Colletotrichum graminicola species complex</taxon>
    </lineage>
</organism>
<dbReference type="EMBL" id="MU842901">
    <property type="protein sequence ID" value="KAK2027118.1"/>
    <property type="molecule type" value="Genomic_DNA"/>
</dbReference>
<dbReference type="Proteomes" id="UP001232148">
    <property type="component" value="Unassembled WGS sequence"/>
</dbReference>
<reference evidence="1" key="1">
    <citation type="submission" date="2021-06" db="EMBL/GenBank/DDBJ databases">
        <title>Comparative genomics, transcriptomics and evolutionary studies reveal genomic signatures of adaptation to plant cell wall in hemibiotrophic fungi.</title>
        <authorList>
            <consortium name="DOE Joint Genome Institute"/>
            <person name="Baroncelli R."/>
            <person name="Diaz J.F."/>
            <person name="Benocci T."/>
            <person name="Peng M."/>
            <person name="Battaglia E."/>
            <person name="Haridas S."/>
            <person name="Andreopoulos W."/>
            <person name="Labutti K."/>
            <person name="Pangilinan J."/>
            <person name="Floch G.L."/>
            <person name="Makela M.R."/>
            <person name="Henrissat B."/>
            <person name="Grigoriev I.V."/>
            <person name="Crouch J.A."/>
            <person name="De Vries R.P."/>
            <person name="Sukno S.A."/>
            <person name="Thon M.R."/>
        </authorList>
    </citation>
    <scope>NUCLEOTIDE SEQUENCE</scope>
    <source>
        <strain evidence="1">MAFF235873</strain>
    </source>
</reference>
<keyword evidence="2" id="KW-1185">Reference proteome</keyword>
<proteinExistence type="predicted"/>
<evidence type="ECO:0000313" key="2">
    <source>
        <dbReference type="Proteomes" id="UP001232148"/>
    </source>
</evidence>
<comment type="caution">
    <text evidence="1">The sequence shown here is derived from an EMBL/GenBank/DDBJ whole genome shotgun (WGS) entry which is preliminary data.</text>
</comment>
<evidence type="ECO:0000313" key="1">
    <source>
        <dbReference type="EMBL" id="KAK2027118.1"/>
    </source>
</evidence>
<dbReference type="AlphaFoldDB" id="A0AAD9M371"/>
<sequence>MLWRRRAGIKYPSLALSSCSSFNLPANPAWLIHDHHFLLNLVVVAFAPRSPLVPISPWLHLRPPPSSPTPSHPRRVILANYLGVRQ</sequence>
<gene>
    <name evidence="1" type="ORF">LX32DRAFT_641230</name>
</gene>
<name>A0AAD9M371_9PEZI</name>